<dbReference type="PROSITE" id="PS50887">
    <property type="entry name" value="GGDEF"/>
    <property type="match status" value="1"/>
</dbReference>
<dbReference type="InterPro" id="IPR043128">
    <property type="entry name" value="Rev_trsase/Diguanyl_cyclase"/>
</dbReference>
<dbReference type="InterPro" id="IPR029016">
    <property type="entry name" value="GAF-like_dom_sf"/>
</dbReference>
<feature type="transmembrane region" description="Helical" evidence="3">
    <location>
        <begin position="42"/>
        <end position="64"/>
    </location>
</feature>
<dbReference type="SUPFAM" id="SSF55781">
    <property type="entry name" value="GAF domain-like"/>
    <property type="match status" value="1"/>
</dbReference>
<keyword evidence="3" id="KW-1133">Transmembrane helix</keyword>
<dbReference type="InterPro" id="IPR000160">
    <property type="entry name" value="GGDEF_dom"/>
</dbReference>
<evidence type="ECO:0000256" key="1">
    <source>
        <dbReference type="ARBA" id="ARBA00012528"/>
    </source>
</evidence>
<keyword evidence="3" id="KW-0812">Transmembrane</keyword>
<dbReference type="FunFam" id="3.30.70.270:FF:000001">
    <property type="entry name" value="Diguanylate cyclase domain protein"/>
    <property type="match status" value="1"/>
</dbReference>
<dbReference type="Gene3D" id="3.30.70.270">
    <property type="match status" value="1"/>
</dbReference>
<proteinExistence type="predicted"/>
<dbReference type="CDD" id="cd01949">
    <property type="entry name" value="GGDEF"/>
    <property type="match status" value="1"/>
</dbReference>
<organism evidence="5">
    <name type="scientific">uncultured spirochete</name>
    <dbReference type="NCBI Taxonomy" id="156406"/>
    <lineage>
        <taxon>Bacteria</taxon>
        <taxon>Pseudomonadati</taxon>
        <taxon>Spirochaetota</taxon>
        <taxon>Spirochaetia</taxon>
        <taxon>Spirochaetales</taxon>
        <taxon>environmental samples</taxon>
    </lineage>
</organism>
<dbReference type="GO" id="GO:0005886">
    <property type="term" value="C:plasma membrane"/>
    <property type="evidence" value="ECO:0007669"/>
    <property type="project" value="TreeGrafter"/>
</dbReference>
<evidence type="ECO:0000256" key="3">
    <source>
        <dbReference type="SAM" id="Phobius"/>
    </source>
</evidence>
<dbReference type="EMBL" id="FWDM01000035">
    <property type="protein sequence ID" value="SLM15196.1"/>
    <property type="molecule type" value="Genomic_DNA"/>
</dbReference>
<feature type="transmembrane region" description="Helical" evidence="3">
    <location>
        <begin position="12"/>
        <end position="36"/>
    </location>
</feature>
<comment type="catalytic activity">
    <reaction evidence="2">
        <text>2 GTP = 3',3'-c-di-GMP + 2 diphosphate</text>
        <dbReference type="Rhea" id="RHEA:24898"/>
        <dbReference type="ChEBI" id="CHEBI:33019"/>
        <dbReference type="ChEBI" id="CHEBI:37565"/>
        <dbReference type="ChEBI" id="CHEBI:58805"/>
        <dbReference type="EC" id="2.7.7.65"/>
    </reaction>
</comment>
<dbReference type="Gene3D" id="6.10.340.10">
    <property type="match status" value="1"/>
</dbReference>
<dbReference type="SUPFAM" id="SSF55073">
    <property type="entry name" value="Nucleotide cyclase"/>
    <property type="match status" value="1"/>
</dbReference>
<protein>
    <recommendedName>
        <fullName evidence="1">diguanylate cyclase</fullName>
        <ecNumber evidence="1">2.7.7.65</ecNumber>
    </recommendedName>
</protein>
<accession>A0A3P3XL13</accession>
<keyword evidence="3" id="KW-0472">Membrane</keyword>
<dbReference type="InterPro" id="IPR050469">
    <property type="entry name" value="Diguanylate_Cyclase"/>
</dbReference>
<dbReference type="Pfam" id="PF00990">
    <property type="entry name" value="GGDEF"/>
    <property type="match status" value="1"/>
</dbReference>
<evidence type="ECO:0000313" key="5">
    <source>
        <dbReference type="EMBL" id="SLM15196.1"/>
    </source>
</evidence>
<feature type="domain" description="GGDEF" evidence="4">
    <location>
        <begin position="318"/>
        <end position="450"/>
    </location>
</feature>
<dbReference type="NCBIfam" id="TIGR00254">
    <property type="entry name" value="GGDEF"/>
    <property type="match status" value="1"/>
</dbReference>
<dbReference type="AlphaFoldDB" id="A0A3P3XL13"/>
<dbReference type="GO" id="GO:0052621">
    <property type="term" value="F:diguanylate cyclase activity"/>
    <property type="evidence" value="ECO:0007669"/>
    <property type="project" value="UniProtKB-EC"/>
</dbReference>
<name>A0A3P3XL13_9SPIR</name>
<dbReference type="GO" id="GO:1902201">
    <property type="term" value="P:negative regulation of bacterial-type flagellum-dependent cell motility"/>
    <property type="evidence" value="ECO:0007669"/>
    <property type="project" value="TreeGrafter"/>
</dbReference>
<dbReference type="GO" id="GO:0043709">
    <property type="term" value="P:cell adhesion involved in single-species biofilm formation"/>
    <property type="evidence" value="ECO:0007669"/>
    <property type="project" value="TreeGrafter"/>
</dbReference>
<dbReference type="PANTHER" id="PTHR45138:SF9">
    <property type="entry name" value="DIGUANYLATE CYCLASE DGCM-RELATED"/>
    <property type="match status" value="1"/>
</dbReference>
<reference evidence="5" key="1">
    <citation type="submission" date="2017-02" db="EMBL/GenBank/DDBJ databases">
        <authorList>
            <person name="Regsiter A."/>
            <person name="William W."/>
        </authorList>
    </citation>
    <scope>NUCLEOTIDE SEQUENCE</scope>
    <source>
        <strain evidence="5">Bib</strain>
    </source>
</reference>
<dbReference type="InterPro" id="IPR029787">
    <property type="entry name" value="Nucleotide_cyclase"/>
</dbReference>
<evidence type="ECO:0000259" key="4">
    <source>
        <dbReference type="PROSITE" id="PS50887"/>
    </source>
</evidence>
<gene>
    <name evidence="5" type="ORF">SPIROBIBN47_400007</name>
</gene>
<dbReference type="PANTHER" id="PTHR45138">
    <property type="entry name" value="REGULATORY COMPONENTS OF SENSORY TRANSDUCTION SYSTEM"/>
    <property type="match status" value="1"/>
</dbReference>
<dbReference type="Gene3D" id="3.30.450.40">
    <property type="match status" value="1"/>
</dbReference>
<sequence length="450" mass="50196">MIRFSRRIFTDLAIYMMGFGFVIGVVFPFFMTLLGVPASYTMQLWFFIVCIIAGLIVGAMNILLARSVVGSRLHLIANKMKQIGGYISSKTHEEIVTTCSPQECMVEKDSDDELGECAESYNQLINALYASFQQETMVKSFSQLLSSRLELDDLAASVLPSMLEHTGAEAGALLVEENDELRPAASFRINGVETLKDREFIKRVAQEKKRITIELPENIAVEGALLTFRPASIILEPIVYHDVVLAIMLLAFIREPGEEAQRTIDLISPNLSVAIRNSLSYDQLQRLAANDSLTGLFNRRFGMARLQEEFGRAVRNSAPIGVCIFDLDHFKLVNDTYGHQVGDKVLVFLSKIIRSALREGDIAMRYGGEEFMTILPGASMTDAYQIAERIRRMVEESEFQYGPQRIRLTISGGATSWPDFDASSADALVKRADESLYAAKEAGRNRVTVL</sequence>
<dbReference type="SMART" id="SM00267">
    <property type="entry name" value="GGDEF"/>
    <property type="match status" value="1"/>
</dbReference>
<dbReference type="EC" id="2.7.7.65" evidence="1"/>
<evidence type="ECO:0000256" key="2">
    <source>
        <dbReference type="ARBA" id="ARBA00034247"/>
    </source>
</evidence>